<dbReference type="PANTHER" id="PTHR43406:SF1">
    <property type="entry name" value="TRYPTOPHAN SYNTHASE ALPHA CHAIN, CHLOROPLASTIC"/>
    <property type="match status" value="1"/>
</dbReference>
<dbReference type="InterPro" id="IPR013785">
    <property type="entry name" value="Aldolase_TIM"/>
</dbReference>
<keyword evidence="10" id="KW-1185">Reference proteome</keyword>
<dbReference type="Pfam" id="PF00290">
    <property type="entry name" value="Trp_syntA"/>
    <property type="match status" value="1"/>
</dbReference>
<accession>A0ABP3B0X6</accession>
<dbReference type="EC" id="4.2.1.20" evidence="3"/>
<dbReference type="Proteomes" id="UP000019249">
    <property type="component" value="Unassembled WGS sequence"/>
</dbReference>
<gene>
    <name evidence="9" type="primary">trpA</name>
    <name evidence="9" type="ORF">MFLO_06144</name>
</gene>
<protein>
    <recommendedName>
        <fullName evidence="3">tryptophan synthase</fullName>
        <ecNumber evidence="3">4.2.1.20</ecNumber>
    </recommendedName>
</protein>
<evidence type="ECO:0000256" key="8">
    <source>
        <dbReference type="ARBA" id="ARBA00049047"/>
    </source>
</evidence>
<dbReference type="SUPFAM" id="SSF51366">
    <property type="entry name" value="Ribulose-phoshate binding barrel"/>
    <property type="match status" value="1"/>
</dbReference>
<comment type="pathway">
    <text evidence="1">Amino-acid biosynthesis; L-tryptophan biosynthesis; L-tryptophan from chorismate: step 5/5.</text>
</comment>
<evidence type="ECO:0000256" key="1">
    <source>
        <dbReference type="ARBA" id="ARBA00004733"/>
    </source>
</evidence>
<comment type="caution">
    <text evidence="9">The sequence shown here is derived from an EMBL/GenBank/DDBJ whole genome shotgun (WGS) entry which is preliminary data.</text>
</comment>
<dbReference type="GO" id="GO:0004834">
    <property type="term" value="F:tryptophan synthase activity"/>
    <property type="evidence" value="ECO:0007669"/>
    <property type="project" value="UniProtKB-EC"/>
</dbReference>
<reference evidence="9 10" key="1">
    <citation type="journal article" date="2014" name="Int. J. Syst. Evol. Microbiol.">
        <title>Listeria floridensis sp. nov., Listeria aquatica sp. nov., Listeria cornellensis sp. nov., Listeria riparia sp. nov. and Listeria grandensis sp. nov., from agricultural and natural environments.</title>
        <authorList>
            <person name="den Bakker H.C."/>
            <person name="Warchocki S."/>
            <person name="Wright E.M."/>
            <person name="Allred A.F."/>
            <person name="Ahlstrom C."/>
            <person name="Manuel C.S."/>
            <person name="Stasiewicz M.J."/>
            <person name="Burrell A."/>
            <person name="Roof S."/>
            <person name="Strawn L."/>
            <person name="Fortes E.D."/>
            <person name="Nightingale K.K."/>
            <person name="Kephart D."/>
            <person name="Wiedmann M."/>
        </authorList>
    </citation>
    <scope>NUCLEOTIDE SEQUENCE [LARGE SCALE GENOMIC DNA]</scope>
    <source>
        <strain evidence="9 10">FSL S10-1187</strain>
    </source>
</reference>
<proteinExistence type="predicted"/>
<evidence type="ECO:0000256" key="3">
    <source>
        <dbReference type="ARBA" id="ARBA00012043"/>
    </source>
</evidence>
<dbReference type="EMBL" id="AODF01000009">
    <property type="protein sequence ID" value="EUJ32846.1"/>
    <property type="molecule type" value="Genomic_DNA"/>
</dbReference>
<keyword evidence="4" id="KW-0028">Amino-acid biosynthesis</keyword>
<keyword evidence="6" id="KW-0057">Aromatic amino acid biosynthesis</keyword>
<dbReference type="InterPro" id="IPR011060">
    <property type="entry name" value="RibuloseP-bd_barrel"/>
</dbReference>
<organism evidence="9 10">
    <name type="scientific">Listeria floridensis FSL S10-1187</name>
    <dbReference type="NCBI Taxonomy" id="1265817"/>
    <lineage>
        <taxon>Bacteria</taxon>
        <taxon>Bacillati</taxon>
        <taxon>Bacillota</taxon>
        <taxon>Bacilli</taxon>
        <taxon>Bacillales</taxon>
        <taxon>Listeriaceae</taxon>
        <taxon>Listeria</taxon>
    </lineage>
</organism>
<evidence type="ECO:0000313" key="9">
    <source>
        <dbReference type="EMBL" id="EUJ32846.1"/>
    </source>
</evidence>
<evidence type="ECO:0000256" key="5">
    <source>
        <dbReference type="ARBA" id="ARBA00022822"/>
    </source>
</evidence>
<keyword evidence="5" id="KW-0822">Tryptophan biosynthesis</keyword>
<dbReference type="Gene3D" id="3.20.20.70">
    <property type="entry name" value="Aldolase class I"/>
    <property type="match status" value="1"/>
</dbReference>
<sequence length="132" mass="14217">MPSEHHDLLEPALSKSDIAFVPLVSLSSSSERIKRISEAAEGFIYAVTVNGTTGERQTFGLGLDAHLKVLKREADIPVLAGFGISNAEQVEAFSQVADGVVIGSKIVTLLHEGRREELARFLNEMASITIKA</sequence>
<dbReference type="InterPro" id="IPR002028">
    <property type="entry name" value="Trp_synthase_suA"/>
</dbReference>
<dbReference type="CDD" id="cd04724">
    <property type="entry name" value="Tryptophan_synthase_alpha"/>
    <property type="match status" value="1"/>
</dbReference>
<evidence type="ECO:0000256" key="7">
    <source>
        <dbReference type="ARBA" id="ARBA00023239"/>
    </source>
</evidence>
<name>A0ABP3B0X6_9LIST</name>
<dbReference type="PANTHER" id="PTHR43406">
    <property type="entry name" value="TRYPTOPHAN SYNTHASE, ALPHA CHAIN"/>
    <property type="match status" value="1"/>
</dbReference>
<evidence type="ECO:0000256" key="4">
    <source>
        <dbReference type="ARBA" id="ARBA00022605"/>
    </source>
</evidence>
<comment type="subunit">
    <text evidence="2">Tetramer of two alpha and two beta chains.</text>
</comment>
<evidence type="ECO:0000256" key="6">
    <source>
        <dbReference type="ARBA" id="ARBA00023141"/>
    </source>
</evidence>
<keyword evidence="7 9" id="KW-0456">Lyase</keyword>
<evidence type="ECO:0000256" key="2">
    <source>
        <dbReference type="ARBA" id="ARBA00011270"/>
    </source>
</evidence>
<evidence type="ECO:0000313" key="10">
    <source>
        <dbReference type="Proteomes" id="UP000019249"/>
    </source>
</evidence>
<comment type="catalytic activity">
    <reaction evidence="8">
        <text>(1S,2R)-1-C-(indol-3-yl)glycerol 3-phosphate + L-serine = D-glyceraldehyde 3-phosphate + L-tryptophan + H2O</text>
        <dbReference type="Rhea" id="RHEA:10532"/>
        <dbReference type="ChEBI" id="CHEBI:15377"/>
        <dbReference type="ChEBI" id="CHEBI:33384"/>
        <dbReference type="ChEBI" id="CHEBI:57912"/>
        <dbReference type="ChEBI" id="CHEBI:58866"/>
        <dbReference type="ChEBI" id="CHEBI:59776"/>
        <dbReference type="EC" id="4.2.1.20"/>
    </reaction>
</comment>